<dbReference type="PANTHER" id="PTHR38471">
    <property type="entry name" value="FOUR HELIX BUNDLE PROTEIN"/>
    <property type="match status" value="1"/>
</dbReference>
<protein>
    <submittedName>
        <fullName evidence="1">Four helix bundle protein</fullName>
    </submittedName>
</protein>
<name>A0A316DV51_9BACT</name>
<dbReference type="RefSeq" id="WP_109744334.1">
    <property type="nucleotide sequence ID" value="NZ_QGGO01000023.1"/>
</dbReference>
<dbReference type="InterPro" id="IPR036583">
    <property type="entry name" value="23S_rRNA_IVS_sf"/>
</dbReference>
<gene>
    <name evidence="1" type="ORF">LV89_03652</name>
</gene>
<dbReference type="AlphaFoldDB" id="A0A316DV51"/>
<dbReference type="NCBIfam" id="TIGR02436">
    <property type="entry name" value="four helix bundle protein"/>
    <property type="match status" value="1"/>
</dbReference>
<reference evidence="1 2" key="1">
    <citation type="submission" date="2018-05" db="EMBL/GenBank/DDBJ databases">
        <title>Genomic Encyclopedia of Archaeal and Bacterial Type Strains, Phase II (KMG-II): from individual species to whole genera.</title>
        <authorList>
            <person name="Goeker M."/>
        </authorList>
    </citation>
    <scope>NUCLEOTIDE SEQUENCE [LARGE SCALE GENOMIC DNA]</scope>
    <source>
        <strain evidence="1 2">DSM 22214</strain>
    </source>
</reference>
<dbReference type="Proteomes" id="UP000245489">
    <property type="component" value="Unassembled WGS sequence"/>
</dbReference>
<proteinExistence type="predicted"/>
<organism evidence="1 2">
    <name type="scientific">Arcicella aurantiaca</name>
    <dbReference type="NCBI Taxonomy" id="591202"/>
    <lineage>
        <taxon>Bacteria</taxon>
        <taxon>Pseudomonadati</taxon>
        <taxon>Bacteroidota</taxon>
        <taxon>Cytophagia</taxon>
        <taxon>Cytophagales</taxon>
        <taxon>Flectobacillaceae</taxon>
        <taxon>Arcicella</taxon>
    </lineage>
</organism>
<dbReference type="PANTHER" id="PTHR38471:SF2">
    <property type="entry name" value="FOUR HELIX BUNDLE PROTEIN"/>
    <property type="match status" value="1"/>
</dbReference>
<comment type="caution">
    <text evidence="1">The sequence shown here is derived from an EMBL/GenBank/DDBJ whole genome shotgun (WGS) entry which is preliminary data.</text>
</comment>
<keyword evidence="2" id="KW-1185">Reference proteome</keyword>
<evidence type="ECO:0000313" key="1">
    <source>
        <dbReference type="EMBL" id="PWK21626.1"/>
    </source>
</evidence>
<dbReference type="OrthoDB" id="9811959at2"/>
<dbReference type="EMBL" id="QGGO01000023">
    <property type="protein sequence ID" value="PWK21626.1"/>
    <property type="molecule type" value="Genomic_DNA"/>
</dbReference>
<dbReference type="SUPFAM" id="SSF158446">
    <property type="entry name" value="IVS-encoded protein-like"/>
    <property type="match status" value="1"/>
</dbReference>
<dbReference type="Pfam" id="PF05635">
    <property type="entry name" value="23S_rRNA_IVP"/>
    <property type="match status" value="1"/>
</dbReference>
<sequence>MRIYYFEKLDVWQKGRALTKLIYQISHKFPADEKFGITSQIRRAVISINCNVAEGVSRQTGKEQARFTEIAYGSLMEVLNLLILANDLIFISDEDLAYLRLNIEEISNKLNSLRETQLKR</sequence>
<accession>A0A316DV51</accession>
<dbReference type="InterPro" id="IPR012657">
    <property type="entry name" value="23S_rRNA-intervening_sequence"/>
</dbReference>
<dbReference type="CDD" id="cd16377">
    <property type="entry name" value="23S_rRNA_IVP_like"/>
    <property type="match status" value="1"/>
</dbReference>
<dbReference type="Gene3D" id="1.20.1440.60">
    <property type="entry name" value="23S rRNA-intervening sequence"/>
    <property type="match status" value="1"/>
</dbReference>
<evidence type="ECO:0000313" key="2">
    <source>
        <dbReference type="Proteomes" id="UP000245489"/>
    </source>
</evidence>